<keyword evidence="2" id="KW-1185">Reference proteome</keyword>
<organism evidence="1 2">
    <name type="scientific">Dendrolimus kikuchii</name>
    <dbReference type="NCBI Taxonomy" id="765133"/>
    <lineage>
        <taxon>Eukaryota</taxon>
        <taxon>Metazoa</taxon>
        <taxon>Ecdysozoa</taxon>
        <taxon>Arthropoda</taxon>
        <taxon>Hexapoda</taxon>
        <taxon>Insecta</taxon>
        <taxon>Pterygota</taxon>
        <taxon>Neoptera</taxon>
        <taxon>Endopterygota</taxon>
        <taxon>Lepidoptera</taxon>
        <taxon>Glossata</taxon>
        <taxon>Ditrysia</taxon>
        <taxon>Bombycoidea</taxon>
        <taxon>Lasiocampidae</taxon>
        <taxon>Dendrolimus</taxon>
    </lineage>
</organism>
<comment type="caution">
    <text evidence="1">The sequence shown here is derived from an EMBL/GenBank/DDBJ whole genome shotgun (WGS) entry which is preliminary data.</text>
</comment>
<protein>
    <submittedName>
        <fullName evidence="1">Uncharacterized protein</fullName>
    </submittedName>
</protein>
<proteinExistence type="predicted"/>
<dbReference type="Proteomes" id="UP000824533">
    <property type="component" value="Linkage Group LG28"/>
</dbReference>
<dbReference type="EMBL" id="CM034414">
    <property type="protein sequence ID" value="KAJ0170348.1"/>
    <property type="molecule type" value="Genomic_DNA"/>
</dbReference>
<reference evidence="1 2" key="1">
    <citation type="journal article" date="2021" name="Front. Genet.">
        <title>Chromosome-Level Genome Assembly Reveals Significant Gene Expansion in the Toll and IMD Signaling Pathways of Dendrolimus kikuchii.</title>
        <authorList>
            <person name="Zhou J."/>
            <person name="Wu P."/>
            <person name="Xiong Z."/>
            <person name="Liu N."/>
            <person name="Zhao N."/>
            <person name="Ji M."/>
            <person name="Qiu Y."/>
            <person name="Yang B."/>
        </authorList>
    </citation>
    <scope>NUCLEOTIDE SEQUENCE [LARGE SCALE GENOMIC DNA]</scope>
    <source>
        <strain evidence="1">Ann1</strain>
    </source>
</reference>
<sequence>MDSSEVHKPVPKGKPEGKHRGKVDTAIPTTAATSSKEVARTGPLEPLQGTKGSATTGPSILQLKWGQANTPVHGAAKPTGPKGRFVDTPADLLDETAGVQAAADVPMSEVTPPLEQKETMQVGSSRAVEASSDDELLDLSRLGLEEEDYDEKDLEDEDHDDYDNFNYNKYNTDVLNLDYTTEKSLPVRSGRTFGRPFKKLAAALIPLAFQIGSASTWAVIAALVGVKTLAIALVILKVLLLAGAAKFGSFFGQKGHGSSGWEAPHGHPQKEIHLHIHNGQGHHESTSWNRDGAASPGEAGNINFLLDPYTGSALHGPQNVISTPYGNYIKIDSHGPNKLGSPFV</sequence>
<accession>A0ACC1CFI9</accession>
<evidence type="ECO:0000313" key="2">
    <source>
        <dbReference type="Proteomes" id="UP000824533"/>
    </source>
</evidence>
<evidence type="ECO:0000313" key="1">
    <source>
        <dbReference type="EMBL" id="KAJ0170348.1"/>
    </source>
</evidence>
<name>A0ACC1CFI9_9NEOP</name>
<gene>
    <name evidence="1" type="ORF">K1T71_014276</name>
</gene>